<dbReference type="STRING" id="321146.A0A139HGN7"/>
<protein>
    <recommendedName>
        <fullName evidence="4">DNA polymerase epsilon subunit D</fullName>
    </recommendedName>
    <alternativeName>
        <fullName evidence="5">DNA polymerase II subunit D</fullName>
    </alternativeName>
</protein>
<evidence type="ECO:0000256" key="4">
    <source>
        <dbReference type="ARBA" id="ARBA00039775"/>
    </source>
</evidence>
<dbReference type="Proteomes" id="UP000070133">
    <property type="component" value="Unassembled WGS sequence"/>
</dbReference>
<dbReference type="CDD" id="cd22928">
    <property type="entry name" value="HFD_POLE3_DPB4"/>
    <property type="match status" value="1"/>
</dbReference>
<dbReference type="EMBL" id="LFZN01000054">
    <property type="protein sequence ID" value="KXT01520.1"/>
    <property type="molecule type" value="Genomic_DNA"/>
</dbReference>
<dbReference type="InterPro" id="IPR009072">
    <property type="entry name" value="Histone-fold"/>
</dbReference>
<evidence type="ECO:0000256" key="3">
    <source>
        <dbReference type="ARBA" id="ARBA00023242"/>
    </source>
</evidence>
<organism evidence="8 9">
    <name type="scientific">Pseudocercospora eumusae</name>
    <dbReference type="NCBI Taxonomy" id="321146"/>
    <lineage>
        <taxon>Eukaryota</taxon>
        <taxon>Fungi</taxon>
        <taxon>Dikarya</taxon>
        <taxon>Ascomycota</taxon>
        <taxon>Pezizomycotina</taxon>
        <taxon>Dothideomycetes</taxon>
        <taxon>Dothideomycetidae</taxon>
        <taxon>Mycosphaerellales</taxon>
        <taxon>Mycosphaerellaceae</taxon>
        <taxon>Pseudocercospora</taxon>
    </lineage>
</organism>
<dbReference type="InterPro" id="IPR003958">
    <property type="entry name" value="CBFA_NFYB_domain"/>
</dbReference>
<evidence type="ECO:0000313" key="8">
    <source>
        <dbReference type="EMBL" id="KXT01519.1"/>
    </source>
</evidence>
<dbReference type="PANTHER" id="PTHR46172:SF1">
    <property type="entry name" value="DNA POLYMERASE EPSILON SUBUNIT 3"/>
    <property type="match status" value="1"/>
</dbReference>
<keyword evidence="3" id="KW-0539">Nucleus</keyword>
<accession>A0A139HGN7</accession>
<dbReference type="GO" id="GO:0008623">
    <property type="term" value="C:CHRAC"/>
    <property type="evidence" value="ECO:0007669"/>
    <property type="project" value="TreeGrafter"/>
</dbReference>
<comment type="subcellular location">
    <subcellularLocation>
        <location evidence="1">Nucleus</location>
    </subcellularLocation>
</comment>
<evidence type="ECO:0000259" key="7">
    <source>
        <dbReference type="Pfam" id="PF00808"/>
    </source>
</evidence>
<dbReference type="PANTHER" id="PTHR46172">
    <property type="entry name" value="DNA POLYMERASE EPSILON SUBUNIT 3"/>
    <property type="match status" value="1"/>
</dbReference>
<dbReference type="EMBL" id="LFZN01000054">
    <property type="protein sequence ID" value="KXT01519.1"/>
    <property type="molecule type" value="Genomic_DNA"/>
</dbReference>
<evidence type="ECO:0000313" key="9">
    <source>
        <dbReference type="Proteomes" id="UP000070133"/>
    </source>
</evidence>
<dbReference type="GO" id="GO:0006272">
    <property type="term" value="P:leading strand elongation"/>
    <property type="evidence" value="ECO:0007669"/>
    <property type="project" value="TreeGrafter"/>
</dbReference>
<keyword evidence="2" id="KW-0235">DNA replication</keyword>
<proteinExistence type="predicted"/>
<dbReference type="GO" id="GO:0008622">
    <property type="term" value="C:epsilon DNA polymerase complex"/>
    <property type="evidence" value="ECO:0007669"/>
    <property type="project" value="TreeGrafter"/>
</dbReference>
<dbReference type="GO" id="GO:0006974">
    <property type="term" value="P:DNA damage response"/>
    <property type="evidence" value="ECO:0007669"/>
    <property type="project" value="TreeGrafter"/>
</dbReference>
<dbReference type="SUPFAM" id="SSF47113">
    <property type="entry name" value="Histone-fold"/>
    <property type="match status" value="1"/>
</dbReference>
<dbReference type="AlphaFoldDB" id="A0A139HGN7"/>
<dbReference type="Pfam" id="PF00808">
    <property type="entry name" value="CBFD_NFYB_HMF"/>
    <property type="match status" value="1"/>
</dbReference>
<dbReference type="GO" id="GO:0031507">
    <property type="term" value="P:heterochromatin formation"/>
    <property type="evidence" value="ECO:0007669"/>
    <property type="project" value="TreeGrafter"/>
</dbReference>
<comment type="caution">
    <text evidence="8">The sequence shown here is derived from an EMBL/GenBank/DDBJ whole genome shotgun (WGS) entry which is preliminary data.</text>
</comment>
<dbReference type="InterPro" id="IPR051377">
    <property type="entry name" value="DNA_Pol-Epsilon_Subunit"/>
</dbReference>
<dbReference type="OrthoDB" id="1707486at2759"/>
<keyword evidence="9" id="KW-1185">Reference proteome</keyword>
<sequence>MNERPRQALSTCNHETDTTFAPPVNRQLQHHQSTPFCNSRRKMPGRKSNVSTTFNGPEEVVETTPSAPNKQSKEKEGFSVDDLSLPKSMIIRLAKGVLPANTQIHKDALLSMHKSATVFVSYIASNSNDNAQAGGKKTISPQDVIAALKDAELEGFLPRLEAELKKYNETQCDKRNTYRRKVKEEKAAAAAKDGTHADVSMLSKDGEAAKSAEDGAVNRGGDDEDAERPAKKLKGENGSAAAPEMADDVDDEDGNDEQEAEENDDDADEDGGEDDVPDEESDDENQTMEDALEEQPDRSELRDEALDDSDSSD</sequence>
<feature type="compositionally biased region" description="Polar residues" evidence="6">
    <location>
        <begin position="26"/>
        <end position="37"/>
    </location>
</feature>
<feature type="compositionally biased region" description="Basic and acidic residues" evidence="6">
    <location>
        <begin position="295"/>
        <end position="304"/>
    </location>
</feature>
<dbReference type="Gene3D" id="1.10.20.10">
    <property type="entry name" value="Histone, subunit A"/>
    <property type="match status" value="1"/>
</dbReference>
<feature type="compositionally biased region" description="Acidic residues" evidence="6">
    <location>
        <begin position="245"/>
        <end position="294"/>
    </location>
</feature>
<evidence type="ECO:0000256" key="2">
    <source>
        <dbReference type="ARBA" id="ARBA00022705"/>
    </source>
</evidence>
<feature type="region of interest" description="Disordered" evidence="6">
    <location>
        <begin position="1"/>
        <end position="79"/>
    </location>
</feature>
<feature type="domain" description="Transcription factor CBF/NF-Y/archaeal histone" evidence="7">
    <location>
        <begin position="84"/>
        <end position="148"/>
    </location>
</feature>
<reference evidence="8 9" key="1">
    <citation type="submission" date="2015-07" db="EMBL/GenBank/DDBJ databases">
        <title>Comparative genomics of the Sigatoka disease complex on banana suggests a link between parallel evolutionary changes in Pseudocercospora fijiensis and Pseudocercospora eumusae and increased virulence on the banana host.</title>
        <authorList>
            <person name="Chang T.-C."/>
            <person name="Salvucci A."/>
            <person name="Crous P.W."/>
            <person name="Stergiopoulos I."/>
        </authorList>
    </citation>
    <scope>NUCLEOTIDE SEQUENCE [LARGE SCALE GENOMIC DNA]</scope>
    <source>
        <strain evidence="8 9">CBS 114824</strain>
    </source>
</reference>
<feature type="region of interest" description="Disordered" evidence="6">
    <location>
        <begin position="206"/>
        <end position="313"/>
    </location>
</feature>
<name>A0A139HGN7_9PEZI</name>
<evidence type="ECO:0000256" key="1">
    <source>
        <dbReference type="ARBA" id="ARBA00004123"/>
    </source>
</evidence>
<gene>
    <name evidence="8" type="ORF">AC578_4524</name>
</gene>
<dbReference type="GO" id="GO:0031490">
    <property type="term" value="F:chromatin DNA binding"/>
    <property type="evidence" value="ECO:0007669"/>
    <property type="project" value="TreeGrafter"/>
</dbReference>
<evidence type="ECO:0000256" key="5">
    <source>
        <dbReference type="ARBA" id="ARBA00042096"/>
    </source>
</evidence>
<dbReference type="GO" id="GO:0046982">
    <property type="term" value="F:protein heterodimerization activity"/>
    <property type="evidence" value="ECO:0007669"/>
    <property type="project" value="InterPro"/>
</dbReference>
<evidence type="ECO:0000256" key="6">
    <source>
        <dbReference type="SAM" id="MobiDB-lite"/>
    </source>
</evidence>